<dbReference type="EMBL" id="SMTG01000005">
    <property type="protein sequence ID" value="TDK30073.1"/>
    <property type="molecule type" value="Genomic_DNA"/>
</dbReference>
<evidence type="ECO:0000313" key="2">
    <source>
        <dbReference type="EMBL" id="TDK30073.1"/>
    </source>
</evidence>
<feature type="transmembrane region" description="Helical" evidence="1">
    <location>
        <begin position="33"/>
        <end position="52"/>
    </location>
</feature>
<accession>A0A4R5U7M3</accession>
<organism evidence="2 3">
    <name type="scientific">Luteimonas terrae</name>
    <dbReference type="NCBI Taxonomy" id="1530191"/>
    <lineage>
        <taxon>Bacteria</taxon>
        <taxon>Pseudomonadati</taxon>
        <taxon>Pseudomonadota</taxon>
        <taxon>Gammaproteobacteria</taxon>
        <taxon>Lysobacterales</taxon>
        <taxon>Lysobacteraceae</taxon>
        <taxon>Luteimonas</taxon>
    </lineage>
</organism>
<protein>
    <submittedName>
        <fullName evidence="2">Uncharacterized protein</fullName>
    </submittedName>
</protein>
<keyword evidence="1" id="KW-0472">Membrane</keyword>
<gene>
    <name evidence="2" type="ORF">E2F49_12835</name>
</gene>
<keyword evidence="3" id="KW-1185">Reference proteome</keyword>
<dbReference type="Proteomes" id="UP000295543">
    <property type="component" value="Unassembled WGS sequence"/>
</dbReference>
<dbReference type="RefSeq" id="WP_133394254.1">
    <property type="nucleotide sequence ID" value="NZ_SMTG01000005.1"/>
</dbReference>
<proteinExistence type="predicted"/>
<evidence type="ECO:0000313" key="3">
    <source>
        <dbReference type="Proteomes" id="UP000295543"/>
    </source>
</evidence>
<dbReference type="AlphaFoldDB" id="A0A4R5U7M3"/>
<sequence length="249" mass="27637">MKRIEPSNTYGFASGLQRTCGIRVAWPRARRRFAVAIAVAGVLATGVAAAAWQVHDRDTYRQVQELRERIGGNSSNTVVGELQKVNTRLRVDHTPTGATVAMVAEPEGTAKLDPTSPSAAPLSIGRMCPSGVLSALGERQRILCRELVQTELAQYTFSMRMFERAAEHHARLEAIEQRRRALGIEDYADLQSNSNELLALTALMDNDRDRYQTYMRAYEARVAHIRQTQIALTRNVFKGRGGVDVPTSL</sequence>
<keyword evidence="1" id="KW-1133">Transmembrane helix</keyword>
<name>A0A4R5U7M3_9GAMM</name>
<dbReference type="OrthoDB" id="6024971at2"/>
<reference evidence="2 3" key="1">
    <citation type="submission" date="2019-03" db="EMBL/GenBank/DDBJ databases">
        <title>Luteimonas zhaokaii sp.nov., isolated from the rectal contents of Plateau pika in Yushu, Qinghai Province, China.</title>
        <authorList>
            <person name="Zhang G."/>
        </authorList>
    </citation>
    <scope>NUCLEOTIDE SEQUENCE [LARGE SCALE GENOMIC DNA]</scope>
    <source>
        <strain evidence="2 3">THG-MD21</strain>
    </source>
</reference>
<keyword evidence="1" id="KW-0812">Transmembrane</keyword>
<evidence type="ECO:0000256" key="1">
    <source>
        <dbReference type="SAM" id="Phobius"/>
    </source>
</evidence>
<comment type="caution">
    <text evidence="2">The sequence shown here is derived from an EMBL/GenBank/DDBJ whole genome shotgun (WGS) entry which is preliminary data.</text>
</comment>